<protein>
    <submittedName>
        <fullName evidence="1">Uncharacterized protein</fullName>
    </submittedName>
</protein>
<name>A0A0E9QFV8_ANGAN</name>
<accession>A0A0E9QFV8</accession>
<organism evidence="1">
    <name type="scientific">Anguilla anguilla</name>
    <name type="common">European freshwater eel</name>
    <name type="synonym">Muraena anguilla</name>
    <dbReference type="NCBI Taxonomy" id="7936"/>
    <lineage>
        <taxon>Eukaryota</taxon>
        <taxon>Metazoa</taxon>
        <taxon>Chordata</taxon>
        <taxon>Craniata</taxon>
        <taxon>Vertebrata</taxon>
        <taxon>Euteleostomi</taxon>
        <taxon>Actinopterygii</taxon>
        <taxon>Neopterygii</taxon>
        <taxon>Teleostei</taxon>
        <taxon>Anguilliformes</taxon>
        <taxon>Anguillidae</taxon>
        <taxon>Anguilla</taxon>
    </lineage>
</organism>
<reference evidence="1" key="2">
    <citation type="journal article" date="2015" name="Fish Shellfish Immunol.">
        <title>Early steps in the European eel (Anguilla anguilla)-Vibrio vulnificus interaction in the gills: Role of the RtxA13 toxin.</title>
        <authorList>
            <person name="Callol A."/>
            <person name="Pajuelo D."/>
            <person name="Ebbesson L."/>
            <person name="Teles M."/>
            <person name="MacKenzie S."/>
            <person name="Amaro C."/>
        </authorList>
    </citation>
    <scope>NUCLEOTIDE SEQUENCE</scope>
</reference>
<sequence>MCIQHFFLEDLVL</sequence>
<proteinExistence type="predicted"/>
<reference evidence="1" key="1">
    <citation type="submission" date="2014-11" db="EMBL/GenBank/DDBJ databases">
        <authorList>
            <person name="Amaro Gonzalez C."/>
        </authorList>
    </citation>
    <scope>NUCLEOTIDE SEQUENCE</scope>
</reference>
<evidence type="ECO:0000313" key="1">
    <source>
        <dbReference type="EMBL" id="JAH15689.1"/>
    </source>
</evidence>
<dbReference type="EMBL" id="GBXM01092888">
    <property type="protein sequence ID" value="JAH15689.1"/>
    <property type="molecule type" value="Transcribed_RNA"/>
</dbReference>